<dbReference type="Proteomes" id="UP000887116">
    <property type="component" value="Unassembled WGS sequence"/>
</dbReference>
<sequence length="81" mass="9268">MPQKQCRPRVRLTMTSCLHLSNHHVLNGADPQVILMRNIKLLNDFHTGLDSRIVICLGHKIKEFARNSANVASRAKQIRVR</sequence>
<proteinExistence type="predicted"/>
<protein>
    <submittedName>
        <fullName evidence="1">Uncharacterized protein</fullName>
    </submittedName>
</protein>
<gene>
    <name evidence="1" type="ORF">TNCT_622221</name>
</gene>
<evidence type="ECO:0000313" key="2">
    <source>
        <dbReference type="Proteomes" id="UP000887116"/>
    </source>
</evidence>
<keyword evidence="2" id="KW-1185">Reference proteome</keyword>
<organism evidence="1 2">
    <name type="scientific">Trichonephila clavata</name>
    <name type="common">Joro spider</name>
    <name type="synonym">Nephila clavata</name>
    <dbReference type="NCBI Taxonomy" id="2740835"/>
    <lineage>
        <taxon>Eukaryota</taxon>
        <taxon>Metazoa</taxon>
        <taxon>Ecdysozoa</taxon>
        <taxon>Arthropoda</taxon>
        <taxon>Chelicerata</taxon>
        <taxon>Arachnida</taxon>
        <taxon>Araneae</taxon>
        <taxon>Araneomorphae</taxon>
        <taxon>Entelegynae</taxon>
        <taxon>Araneoidea</taxon>
        <taxon>Nephilidae</taxon>
        <taxon>Trichonephila</taxon>
    </lineage>
</organism>
<dbReference type="AlphaFoldDB" id="A0A8X6KNJ1"/>
<reference evidence="1" key="1">
    <citation type="submission" date="2020-07" db="EMBL/GenBank/DDBJ databases">
        <title>Multicomponent nature underlies the extraordinary mechanical properties of spider dragline silk.</title>
        <authorList>
            <person name="Kono N."/>
            <person name="Nakamura H."/>
            <person name="Mori M."/>
            <person name="Yoshida Y."/>
            <person name="Ohtoshi R."/>
            <person name="Malay A.D."/>
            <person name="Moran D.A.P."/>
            <person name="Tomita M."/>
            <person name="Numata K."/>
            <person name="Arakawa K."/>
        </authorList>
    </citation>
    <scope>NUCLEOTIDE SEQUENCE</scope>
</reference>
<evidence type="ECO:0000313" key="1">
    <source>
        <dbReference type="EMBL" id="GFQ77253.1"/>
    </source>
</evidence>
<dbReference type="EMBL" id="BMAO01001978">
    <property type="protein sequence ID" value="GFQ77253.1"/>
    <property type="molecule type" value="Genomic_DNA"/>
</dbReference>
<name>A0A8X6KNJ1_TRICU</name>
<accession>A0A8X6KNJ1</accession>
<comment type="caution">
    <text evidence="1">The sequence shown here is derived from an EMBL/GenBank/DDBJ whole genome shotgun (WGS) entry which is preliminary data.</text>
</comment>